<evidence type="ECO:0000313" key="3">
    <source>
        <dbReference type="Proteomes" id="UP000268093"/>
    </source>
</evidence>
<feature type="compositionally biased region" description="Low complexity" evidence="1">
    <location>
        <begin position="90"/>
        <end position="121"/>
    </location>
</feature>
<evidence type="ECO:0000313" key="2">
    <source>
        <dbReference type="EMBL" id="RUP43228.1"/>
    </source>
</evidence>
<feature type="compositionally biased region" description="Basic and acidic residues" evidence="1">
    <location>
        <begin position="78"/>
        <end position="89"/>
    </location>
</feature>
<accession>A0A433CXD2</accession>
<proteinExistence type="predicted"/>
<keyword evidence="3" id="KW-1185">Reference proteome</keyword>
<dbReference type="AlphaFoldDB" id="A0A433CXD2"/>
<comment type="caution">
    <text evidence="2">The sequence shown here is derived from an EMBL/GenBank/DDBJ whole genome shotgun (WGS) entry which is preliminary data.</text>
</comment>
<evidence type="ECO:0000256" key="1">
    <source>
        <dbReference type="SAM" id="MobiDB-lite"/>
    </source>
</evidence>
<reference evidence="2 3" key="1">
    <citation type="journal article" date="2018" name="New Phytol.">
        <title>Phylogenomics of Endogonaceae and evolution of mycorrhizas within Mucoromycota.</title>
        <authorList>
            <person name="Chang Y."/>
            <person name="Desiro A."/>
            <person name="Na H."/>
            <person name="Sandor L."/>
            <person name="Lipzen A."/>
            <person name="Clum A."/>
            <person name="Barry K."/>
            <person name="Grigoriev I.V."/>
            <person name="Martin F.M."/>
            <person name="Stajich J.E."/>
            <person name="Smith M.E."/>
            <person name="Bonito G."/>
            <person name="Spatafora J.W."/>
        </authorList>
    </citation>
    <scope>NUCLEOTIDE SEQUENCE [LARGE SCALE GENOMIC DNA]</scope>
    <source>
        <strain evidence="2 3">GMNB39</strain>
    </source>
</reference>
<feature type="region of interest" description="Disordered" evidence="1">
    <location>
        <begin position="74"/>
        <end position="121"/>
    </location>
</feature>
<organism evidence="2 3">
    <name type="scientific">Jimgerdemannia flammicorona</name>
    <dbReference type="NCBI Taxonomy" id="994334"/>
    <lineage>
        <taxon>Eukaryota</taxon>
        <taxon>Fungi</taxon>
        <taxon>Fungi incertae sedis</taxon>
        <taxon>Mucoromycota</taxon>
        <taxon>Mucoromycotina</taxon>
        <taxon>Endogonomycetes</taxon>
        <taxon>Endogonales</taxon>
        <taxon>Endogonaceae</taxon>
        <taxon>Jimgerdemannia</taxon>
    </lineage>
</organism>
<dbReference type="EMBL" id="RBNI01011414">
    <property type="protein sequence ID" value="RUP43228.1"/>
    <property type="molecule type" value="Genomic_DNA"/>
</dbReference>
<sequence length="147" mass="16486">MTPLRPTPTGKRFSWMAWNAKSTFSIPPVRRSMQRYVLSSTFRASLLCVVLTREWECMKEPSQRLSLIIAKRRFAQNQRREPQERRHESATTTTVPARASSVSSPSASMSPSSTPKSSVTKSRGCWTTRVSLSSSSATKLICLTCVK</sequence>
<gene>
    <name evidence="2" type="ORF">BC936DRAFT_137450</name>
</gene>
<protein>
    <submittedName>
        <fullName evidence="2">Uncharacterized protein</fullName>
    </submittedName>
</protein>
<dbReference type="Proteomes" id="UP000268093">
    <property type="component" value="Unassembled WGS sequence"/>
</dbReference>
<name>A0A433CXD2_9FUNG</name>